<comment type="similarity">
    <text evidence="3">Belongs to the histone H3 family.</text>
</comment>
<dbReference type="AlphaFoldDB" id="A0A6G1FQC2"/>
<keyword evidence="5" id="KW-0238">DNA-binding</keyword>
<dbReference type="SUPFAM" id="SSF47113">
    <property type="entry name" value="Histone-fold"/>
    <property type="match status" value="1"/>
</dbReference>
<reference evidence="10 13" key="1">
    <citation type="submission" date="2020-01" db="EMBL/GenBank/DDBJ databases">
        <authorList>
            <consortium name="DOE Joint Genome Institute"/>
            <person name="Haridas S."/>
            <person name="Albert R."/>
            <person name="Binder M."/>
            <person name="Bloem J."/>
            <person name="Labutti K."/>
            <person name="Salamov A."/>
            <person name="Andreopoulos B."/>
            <person name="Baker S.E."/>
            <person name="Barry K."/>
            <person name="Bills G."/>
            <person name="Bluhm B.H."/>
            <person name="Cannon C."/>
            <person name="Castanera R."/>
            <person name="Culley D.E."/>
            <person name="Daum C."/>
            <person name="Ezra D."/>
            <person name="Gonzalez J.B."/>
            <person name="Henrissat B."/>
            <person name="Kuo A."/>
            <person name="Liang C."/>
            <person name="Lipzen A."/>
            <person name="Lutzoni F."/>
            <person name="Magnuson J."/>
            <person name="Mondo S."/>
            <person name="Nolan M."/>
            <person name="Ohm R."/>
            <person name="Pangilinan J."/>
            <person name="Park H.-J."/>
            <person name="Ramirez L."/>
            <person name="Alfaro M."/>
            <person name="Sun H."/>
            <person name="Tritt A."/>
            <person name="Yoshinaga Y."/>
            <person name="Zwiers L.-H."/>
            <person name="Turgeon B.G."/>
            <person name="Goodwin S.B."/>
            <person name="Spatafora J.W."/>
            <person name="Crous P.W."/>
            <person name="Grigoriev I.V."/>
        </authorList>
    </citation>
    <scope>NUCLEOTIDE SEQUENCE</scope>
    <source>
        <strain evidence="10 13">CBS 781.70</strain>
    </source>
</reference>
<dbReference type="GO" id="GO:0000786">
    <property type="term" value="C:nucleosome"/>
    <property type="evidence" value="ECO:0007669"/>
    <property type="project" value="UniProtKB-KW"/>
</dbReference>
<dbReference type="GO" id="GO:0046982">
    <property type="term" value="F:protein heterodimerization activity"/>
    <property type="evidence" value="ECO:0007669"/>
    <property type="project" value="InterPro"/>
</dbReference>
<dbReference type="GO" id="GO:0003677">
    <property type="term" value="F:DNA binding"/>
    <property type="evidence" value="ECO:0007669"/>
    <property type="project" value="UniProtKB-KW"/>
</dbReference>
<dbReference type="EMBL" id="ML975205">
    <property type="protein sequence ID" value="KAF1807878.1"/>
    <property type="molecule type" value="Genomic_DNA"/>
</dbReference>
<dbReference type="InterPro" id="IPR009072">
    <property type="entry name" value="Histone-fold"/>
</dbReference>
<dbReference type="Pfam" id="PF00125">
    <property type="entry name" value="Histone"/>
    <property type="match status" value="1"/>
</dbReference>
<keyword evidence="6" id="KW-0539">Nucleus</keyword>
<dbReference type="PROSITE" id="PS00959">
    <property type="entry name" value="HISTONE_H3_2"/>
    <property type="match status" value="1"/>
</dbReference>
<evidence type="ECO:0000256" key="2">
    <source>
        <dbReference type="ARBA" id="ARBA00004286"/>
    </source>
</evidence>
<dbReference type="GO" id="GO:0030527">
    <property type="term" value="F:structural constituent of chromatin"/>
    <property type="evidence" value="ECO:0007669"/>
    <property type="project" value="InterPro"/>
</dbReference>
<name>A0A6G1FQC2_9PEZI</name>
<accession>A0A6G1FQC2</accession>
<evidence type="ECO:0000256" key="3">
    <source>
        <dbReference type="ARBA" id="ARBA00010343"/>
    </source>
</evidence>
<reference evidence="13 14" key="2">
    <citation type="submission" date="2020-04" db="EMBL/GenBank/DDBJ databases">
        <authorList>
            <consortium name="NCBI Genome Project"/>
        </authorList>
    </citation>
    <scope>NUCLEOTIDE SEQUENCE</scope>
    <source>
        <strain evidence="13 14">CBS 781.70</strain>
    </source>
</reference>
<evidence type="ECO:0000256" key="6">
    <source>
        <dbReference type="ARBA" id="ARBA00023242"/>
    </source>
</evidence>
<evidence type="ECO:0000313" key="11">
    <source>
        <dbReference type="EMBL" id="KAF1807878.1"/>
    </source>
</evidence>
<dbReference type="RefSeq" id="XP_033529509.1">
    <property type="nucleotide sequence ID" value="XM_033680469.1"/>
</dbReference>
<reference evidence="13 14" key="3">
    <citation type="submission" date="2025-04" db="UniProtKB">
        <authorList>
            <consortium name="RefSeq"/>
        </authorList>
    </citation>
    <scope>IDENTIFICATION</scope>
    <source>
        <strain evidence="13 14">CBS 781.70</strain>
    </source>
</reference>
<evidence type="ECO:0000256" key="4">
    <source>
        <dbReference type="ARBA" id="ARBA00022454"/>
    </source>
</evidence>
<organism evidence="10">
    <name type="scientific">Eremomyces bilateralis CBS 781.70</name>
    <dbReference type="NCBI Taxonomy" id="1392243"/>
    <lineage>
        <taxon>Eukaryota</taxon>
        <taxon>Fungi</taxon>
        <taxon>Dikarya</taxon>
        <taxon>Ascomycota</taxon>
        <taxon>Pezizomycotina</taxon>
        <taxon>Dothideomycetes</taxon>
        <taxon>Dothideomycetes incertae sedis</taxon>
        <taxon>Eremomycetales</taxon>
        <taxon>Eremomycetaceae</taxon>
        <taxon>Eremomyces</taxon>
    </lineage>
</organism>
<feature type="compositionally biased region" description="Basic residues" evidence="8">
    <location>
        <begin position="13"/>
        <end position="36"/>
    </location>
</feature>
<evidence type="ECO:0000256" key="8">
    <source>
        <dbReference type="SAM" id="MobiDB-lite"/>
    </source>
</evidence>
<evidence type="ECO:0000313" key="12">
    <source>
        <dbReference type="Proteomes" id="UP000504638"/>
    </source>
</evidence>
<evidence type="ECO:0000313" key="14">
    <source>
        <dbReference type="RefSeq" id="XP_033529509.1"/>
    </source>
</evidence>
<gene>
    <name evidence="11 14" type="ORF">P152DRAFT_463102</name>
    <name evidence="10 13" type="ORF">P152DRAFT_463135</name>
</gene>
<dbReference type="PANTHER" id="PTHR11426">
    <property type="entry name" value="HISTONE H3"/>
    <property type="match status" value="1"/>
</dbReference>
<dbReference type="FunFam" id="1.10.20.10:FF:000085">
    <property type="entry name" value="Histone H3.2"/>
    <property type="match status" value="1"/>
</dbReference>
<keyword evidence="7" id="KW-0544">Nucleosome core</keyword>
<dbReference type="InterPro" id="IPR007125">
    <property type="entry name" value="H2A/H2B/H3"/>
</dbReference>
<dbReference type="InterPro" id="IPR000164">
    <property type="entry name" value="Histone_H3/CENP-A"/>
</dbReference>
<dbReference type="GeneID" id="54421039"/>
<evidence type="ECO:0000313" key="10">
    <source>
        <dbReference type="EMBL" id="KAF1807852.1"/>
    </source>
</evidence>
<dbReference type="OrthoDB" id="842664at2759"/>
<evidence type="ECO:0000256" key="7">
    <source>
        <dbReference type="ARBA" id="ARBA00023269"/>
    </source>
</evidence>
<dbReference type="GO" id="GO:0005634">
    <property type="term" value="C:nucleus"/>
    <property type="evidence" value="ECO:0007669"/>
    <property type="project" value="UniProtKB-SubCell"/>
</dbReference>
<keyword evidence="4" id="KW-0158">Chromosome</keyword>
<feature type="region of interest" description="Disordered" evidence="8">
    <location>
        <begin position="1"/>
        <end position="37"/>
    </location>
</feature>
<keyword evidence="12" id="KW-1185">Reference proteome</keyword>
<dbReference type="Gene3D" id="1.10.20.10">
    <property type="entry name" value="Histone, subunit A"/>
    <property type="match status" value="1"/>
</dbReference>
<dbReference type="RefSeq" id="XP_033529483.1">
    <property type="nucleotide sequence ID" value="XM_033680476.1"/>
</dbReference>
<comment type="subcellular location">
    <subcellularLocation>
        <location evidence="2">Chromosome</location>
    </subcellularLocation>
    <subcellularLocation>
        <location evidence="1">Nucleus</location>
    </subcellularLocation>
</comment>
<dbReference type="Proteomes" id="UP000504638">
    <property type="component" value="Unplaced"/>
</dbReference>
<dbReference type="EMBL" id="ML975212">
    <property type="protein sequence ID" value="KAF1807852.1"/>
    <property type="molecule type" value="Genomic_DNA"/>
</dbReference>
<dbReference type="CDD" id="cd22911">
    <property type="entry name" value="HFD_H3"/>
    <property type="match status" value="1"/>
</dbReference>
<protein>
    <submittedName>
        <fullName evidence="10 13">Histone-fold-containing protein</fullName>
    </submittedName>
</protein>
<evidence type="ECO:0000313" key="13">
    <source>
        <dbReference type="RefSeq" id="XP_033529483.1"/>
    </source>
</evidence>
<evidence type="ECO:0000256" key="1">
    <source>
        <dbReference type="ARBA" id="ARBA00004123"/>
    </source>
</evidence>
<feature type="domain" description="Core Histone H2A/H2B/H3" evidence="9">
    <location>
        <begin position="45"/>
        <end position="133"/>
    </location>
</feature>
<evidence type="ECO:0000259" key="9">
    <source>
        <dbReference type="Pfam" id="PF00125"/>
    </source>
</evidence>
<evidence type="ECO:0000256" key="5">
    <source>
        <dbReference type="ARBA" id="ARBA00023125"/>
    </source>
</evidence>
<dbReference type="SMART" id="SM00428">
    <property type="entry name" value="H3"/>
    <property type="match status" value="1"/>
</dbReference>
<sequence>MPSQNRPPGGKHTPGRKRPPARKRSTNSRKPVRKTKTGAYFKRPGMSVLREIKQLAKSTELLIPKLPFARLVREISGDFNYDGGYRFQRSALEALQEASEAYLVKLFENSNLCAIHAKRVTLQAKDIELVERLCDGSFISVRKHARK</sequence>
<proteinExistence type="inferred from homology"/>